<evidence type="ECO:0000313" key="2">
    <source>
        <dbReference type="Proteomes" id="UP000218765"/>
    </source>
</evidence>
<keyword evidence="2" id="KW-1185">Reference proteome</keyword>
<gene>
    <name evidence="1" type="ORF">FOKN1_1208</name>
</gene>
<sequence>MTTNTTNQPSRKYGIRGRLPEGDPMALPHLLGEDWHWERWYATKAERDTAFEQMQAHFDYYRSGDWPSQVLEKVDSQA</sequence>
<accession>A0A1Z4VPR5</accession>
<evidence type="ECO:0000313" key="1">
    <source>
        <dbReference type="EMBL" id="BAZ93607.1"/>
    </source>
</evidence>
<name>A0A1Z4VPR5_9GAMM</name>
<organism evidence="1 2">
    <name type="scientific">Thiohalobacter thiocyanaticus</name>
    <dbReference type="NCBI Taxonomy" id="585455"/>
    <lineage>
        <taxon>Bacteria</taxon>
        <taxon>Pseudomonadati</taxon>
        <taxon>Pseudomonadota</taxon>
        <taxon>Gammaproteobacteria</taxon>
        <taxon>Thiohalobacterales</taxon>
        <taxon>Thiohalobacteraceae</taxon>
        <taxon>Thiohalobacter</taxon>
    </lineage>
</organism>
<dbReference type="AlphaFoldDB" id="A0A1Z4VPR5"/>
<dbReference type="EMBL" id="AP018052">
    <property type="protein sequence ID" value="BAZ93607.1"/>
    <property type="molecule type" value="Genomic_DNA"/>
</dbReference>
<dbReference type="OrthoDB" id="5785125at2"/>
<reference evidence="1 2" key="1">
    <citation type="submission" date="2017-05" db="EMBL/GenBank/DDBJ databases">
        <title>Thiocyanate degradation by Thiohalobacter thiocyanaticus FOKN1.</title>
        <authorList>
            <person name="Oshiki M."/>
            <person name="Fukushima T."/>
            <person name="Kawano S."/>
            <person name="Nakagawa J."/>
        </authorList>
    </citation>
    <scope>NUCLEOTIDE SEQUENCE [LARGE SCALE GENOMIC DNA]</scope>
    <source>
        <strain evidence="1 2">FOKN1</strain>
    </source>
</reference>
<dbReference type="RefSeq" id="WP_096365687.1">
    <property type="nucleotide sequence ID" value="NZ_AP018052.1"/>
</dbReference>
<dbReference type="KEGG" id="ttc:FOKN1_1208"/>
<dbReference type="Proteomes" id="UP000218765">
    <property type="component" value="Chromosome"/>
</dbReference>
<protein>
    <submittedName>
        <fullName evidence="1">Uroporphyrinogen-III decarboxylase</fullName>
    </submittedName>
</protein>
<proteinExistence type="predicted"/>